<dbReference type="EC" id="2.7.7.65" evidence="1"/>
<evidence type="ECO:0000259" key="4">
    <source>
        <dbReference type="PROSITE" id="PS50887"/>
    </source>
</evidence>
<keyword evidence="3" id="KW-0812">Transmembrane</keyword>
<dbReference type="InterPro" id="IPR029787">
    <property type="entry name" value="Nucleotide_cyclase"/>
</dbReference>
<dbReference type="NCBIfam" id="TIGR00254">
    <property type="entry name" value="GGDEF"/>
    <property type="match status" value="1"/>
</dbReference>
<feature type="transmembrane region" description="Helical" evidence="3">
    <location>
        <begin position="41"/>
        <end position="59"/>
    </location>
</feature>
<keyword evidence="3" id="KW-0472">Membrane</keyword>
<feature type="transmembrane region" description="Helical" evidence="3">
    <location>
        <begin position="174"/>
        <end position="195"/>
    </location>
</feature>
<evidence type="ECO:0000313" key="6">
    <source>
        <dbReference type="Proteomes" id="UP001303946"/>
    </source>
</evidence>
<dbReference type="InterPro" id="IPR050469">
    <property type="entry name" value="Diguanylate_Cyclase"/>
</dbReference>
<name>A0ABZ0CM11_9BURK</name>
<dbReference type="PROSITE" id="PS50887">
    <property type="entry name" value="GGDEF"/>
    <property type="match status" value="1"/>
</dbReference>
<dbReference type="PANTHER" id="PTHR45138">
    <property type="entry name" value="REGULATORY COMPONENTS OF SENSORY TRANSDUCTION SYSTEM"/>
    <property type="match status" value="1"/>
</dbReference>
<dbReference type="GO" id="GO:0052621">
    <property type="term" value="F:diguanylate cyclase activity"/>
    <property type="evidence" value="ECO:0007669"/>
    <property type="project" value="UniProtKB-EC"/>
</dbReference>
<dbReference type="Pfam" id="PF00990">
    <property type="entry name" value="GGDEF"/>
    <property type="match status" value="1"/>
</dbReference>
<feature type="transmembrane region" description="Helical" evidence="3">
    <location>
        <begin position="145"/>
        <end position="168"/>
    </location>
</feature>
<dbReference type="InterPro" id="IPR000160">
    <property type="entry name" value="GGDEF_dom"/>
</dbReference>
<evidence type="ECO:0000256" key="3">
    <source>
        <dbReference type="SAM" id="Phobius"/>
    </source>
</evidence>
<keyword evidence="5" id="KW-0548">Nucleotidyltransferase</keyword>
<dbReference type="Proteomes" id="UP001303946">
    <property type="component" value="Chromosome"/>
</dbReference>
<dbReference type="RefSeq" id="WP_316698202.1">
    <property type="nucleotide sequence ID" value="NZ_CP136336.1"/>
</dbReference>
<dbReference type="SUPFAM" id="SSF55073">
    <property type="entry name" value="Nucleotide cyclase"/>
    <property type="match status" value="1"/>
</dbReference>
<dbReference type="Gene3D" id="3.30.70.270">
    <property type="match status" value="1"/>
</dbReference>
<dbReference type="PANTHER" id="PTHR45138:SF24">
    <property type="entry name" value="DIGUANYLATE CYCLASE DGCC-RELATED"/>
    <property type="match status" value="1"/>
</dbReference>
<dbReference type="InterPro" id="IPR043128">
    <property type="entry name" value="Rev_trsase/Diguanyl_cyclase"/>
</dbReference>
<evidence type="ECO:0000313" key="5">
    <source>
        <dbReference type="EMBL" id="WOB06005.1"/>
    </source>
</evidence>
<dbReference type="CDD" id="cd01949">
    <property type="entry name" value="GGDEF"/>
    <property type="match status" value="1"/>
</dbReference>
<feature type="region of interest" description="Disordered" evidence="2">
    <location>
        <begin position="378"/>
        <end position="401"/>
    </location>
</feature>
<feature type="transmembrane region" description="Helical" evidence="3">
    <location>
        <begin position="120"/>
        <end position="138"/>
    </location>
</feature>
<feature type="transmembrane region" description="Helical" evidence="3">
    <location>
        <begin position="65"/>
        <end position="83"/>
    </location>
</feature>
<proteinExistence type="predicted"/>
<dbReference type="SMART" id="SM00267">
    <property type="entry name" value="GGDEF"/>
    <property type="match status" value="1"/>
</dbReference>
<organism evidence="5 6">
    <name type="scientific">Piscinibacter gummiphilus</name>
    <dbReference type="NCBI Taxonomy" id="946333"/>
    <lineage>
        <taxon>Bacteria</taxon>
        <taxon>Pseudomonadati</taxon>
        <taxon>Pseudomonadota</taxon>
        <taxon>Betaproteobacteria</taxon>
        <taxon>Burkholderiales</taxon>
        <taxon>Sphaerotilaceae</taxon>
        <taxon>Piscinibacter</taxon>
    </lineage>
</organism>
<accession>A0ABZ0CM11</accession>
<sequence>MPTPRSTEPRRKRRLKDKLADWVLGPEGPQRFSTKVSSTGLVTYVPCMLLVVYCGWAGLTPPQLVVPIVLAMLLTVAGFYAALRSGWSRRFADAGLILPQMLASITWDAIGYVLMGAAHAGMLMPAALTVTYGVFALHGRGAYVVQAYAIVVIGGTMAAMCAIDPAVFPVREAVMVYTSFVVTVLMLGWTGRQIAQLRQRERETRAQLGATLEQIQQRATHDGLTGLHNRRHMQAALAHHLARAERDGVPLALALLDIDHFKQVNDRHGHAAGDAVLAAFARIAEATLPPTEIIGRWGGEEFLVLSTRGLSCDQLQAQVDRIRDRLLQAPIDVPTGKLRIDFSAGVALHRRGTAAAALIDSADQALYAAKQGGRGRSVIAGAPALPPAGNPDLRSPVHAGA</sequence>
<dbReference type="EMBL" id="CP136336">
    <property type="protein sequence ID" value="WOB06005.1"/>
    <property type="molecule type" value="Genomic_DNA"/>
</dbReference>
<keyword evidence="5" id="KW-0808">Transferase</keyword>
<feature type="transmembrane region" description="Helical" evidence="3">
    <location>
        <begin position="95"/>
        <end position="114"/>
    </location>
</feature>
<evidence type="ECO:0000256" key="2">
    <source>
        <dbReference type="SAM" id="MobiDB-lite"/>
    </source>
</evidence>
<evidence type="ECO:0000256" key="1">
    <source>
        <dbReference type="ARBA" id="ARBA00012528"/>
    </source>
</evidence>
<gene>
    <name evidence="5" type="ORF">RXV79_13845</name>
</gene>
<reference evidence="5 6" key="1">
    <citation type="submission" date="2023-10" db="EMBL/GenBank/DDBJ databases">
        <title>Bacteria for the degradation of biodegradable plastic PBAT(Polybutylene adipate terephthalate).</title>
        <authorList>
            <person name="Weon H.-Y."/>
            <person name="Yeon J."/>
        </authorList>
    </citation>
    <scope>NUCLEOTIDE SEQUENCE [LARGE SCALE GENOMIC DNA]</scope>
    <source>
        <strain evidence="5 6">SBD 7-3</strain>
    </source>
</reference>
<keyword evidence="6" id="KW-1185">Reference proteome</keyword>
<feature type="domain" description="GGDEF" evidence="4">
    <location>
        <begin position="249"/>
        <end position="382"/>
    </location>
</feature>
<protein>
    <recommendedName>
        <fullName evidence="1">diguanylate cyclase</fullName>
        <ecNumber evidence="1">2.7.7.65</ecNumber>
    </recommendedName>
</protein>
<keyword evidence="3" id="KW-1133">Transmembrane helix</keyword>